<evidence type="ECO:0000313" key="1">
    <source>
        <dbReference type="EMBL" id="KAL0302676.1"/>
    </source>
</evidence>
<proteinExistence type="predicted"/>
<organism evidence="1">
    <name type="scientific">Sesamum calycinum</name>
    <dbReference type="NCBI Taxonomy" id="2727403"/>
    <lineage>
        <taxon>Eukaryota</taxon>
        <taxon>Viridiplantae</taxon>
        <taxon>Streptophyta</taxon>
        <taxon>Embryophyta</taxon>
        <taxon>Tracheophyta</taxon>
        <taxon>Spermatophyta</taxon>
        <taxon>Magnoliopsida</taxon>
        <taxon>eudicotyledons</taxon>
        <taxon>Gunneridae</taxon>
        <taxon>Pentapetalae</taxon>
        <taxon>asterids</taxon>
        <taxon>lamiids</taxon>
        <taxon>Lamiales</taxon>
        <taxon>Pedaliaceae</taxon>
        <taxon>Sesamum</taxon>
    </lineage>
</organism>
<dbReference type="EMBL" id="JACGWM010000517">
    <property type="protein sequence ID" value="KAL0302676.1"/>
    <property type="molecule type" value="Genomic_DNA"/>
</dbReference>
<gene>
    <name evidence="1" type="ORF">Scaly_3024300</name>
</gene>
<dbReference type="AlphaFoldDB" id="A0AAW2K805"/>
<protein>
    <recommendedName>
        <fullName evidence="2">Reverse transcriptase zinc-binding domain-containing protein</fullName>
    </recommendedName>
</protein>
<evidence type="ECO:0008006" key="2">
    <source>
        <dbReference type="Google" id="ProtNLM"/>
    </source>
</evidence>
<comment type="caution">
    <text evidence="1">The sequence shown here is derived from an EMBL/GenBank/DDBJ whole genome shotgun (WGS) entry which is preliminary data.</text>
</comment>
<name>A0AAW2K805_9LAMI</name>
<sequence>MSKHLWAVIKQDQTSIWVDWIIQVRLRDCSIWTVKESKGAWGFRKMLTLRHSLLSHIHYRVGNGDSFSLWHDPWHPLGPLISRFLREPQLTNTGLLDKLSVAMKDGQWNWPLITDIACLEITHMLPPISEGPDRISWKSKDGSFNTSTAYDLFQPPGLKVFWSSLLLGPIKIPKNGFILWLAIMGDCLHWINRGFTTLAVLAFCDLMESLRHMTTFSLHSLFPAETFPLSNSRSHFLGPTVIGNLESNGHLPDGEESTLLMQHFDLIGLISLPHLAGTQFKAFQQRSRPPSIVGSLVVEEIRQRIISVPLRQPVSTLGLYRLWKIPWPVEGLSNRFVCTVCFLSFTLMQLTFTEKKKKSEVETYPENKSGSRN</sequence>
<reference evidence="1" key="2">
    <citation type="journal article" date="2024" name="Plant">
        <title>Genomic evolution and insights into agronomic trait innovations of Sesamum species.</title>
        <authorList>
            <person name="Miao H."/>
            <person name="Wang L."/>
            <person name="Qu L."/>
            <person name="Liu H."/>
            <person name="Sun Y."/>
            <person name="Le M."/>
            <person name="Wang Q."/>
            <person name="Wei S."/>
            <person name="Zheng Y."/>
            <person name="Lin W."/>
            <person name="Duan Y."/>
            <person name="Cao H."/>
            <person name="Xiong S."/>
            <person name="Wang X."/>
            <person name="Wei L."/>
            <person name="Li C."/>
            <person name="Ma Q."/>
            <person name="Ju M."/>
            <person name="Zhao R."/>
            <person name="Li G."/>
            <person name="Mu C."/>
            <person name="Tian Q."/>
            <person name="Mei H."/>
            <person name="Zhang T."/>
            <person name="Gao T."/>
            <person name="Zhang H."/>
        </authorList>
    </citation>
    <scope>NUCLEOTIDE SEQUENCE</scope>
    <source>
        <strain evidence="1">KEN8</strain>
    </source>
</reference>
<accession>A0AAW2K805</accession>
<reference evidence="1" key="1">
    <citation type="submission" date="2020-06" db="EMBL/GenBank/DDBJ databases">
        <authorList>
            <person name="Li T."/>
            <person name="Hu X."/>
            <person name="Zhang T."/>
            <person name="Song X."/>
            <person name="Zhang H."/>
            <person name="Dai N."/>
            <person name="Sheng W."/>
            <person name="Hou X."/>
            <person name="Wei L."/>
        </authorList>
    </citation>
    <scope>NUCLEOTIDE SEQUENCE</scope>
    <source>
        <strain evidence="1">KEN8</strain>
        <tissue evidence="1">Leaf</tissue>
    </source>
</reference>